<keyword evidence="4" id="KW-1185">Reference proteome</keyword>
<dbReference type="PANTHER" id="PTHR23257">
    <property type="entry name" value="SERINE-THREONINE PROTEIN KINASE"/>
    <property type="match status" value="1"/>
</dbReference>
<comment type="caution">
    <text evidence="3">The sequence shown here is derived from an EMBL/GenBank/DDBJ whole genome shotgun (WGS) entry which is preliminary data.</text>
</comment>
<feature type="domain" description="Protein kinase" evidence="2">
    <location>
        <begin position="107"/>
        <end position="376"/>
    </location>
</feature>
<dbReference type="InterPro" id="IPR011009">
    <property type="entry name" value="Kinase-like_dom_sf"/>
</dbReference>
<reference evidence="3" key="1">
    <citation type="submission" date="2020-11" db="EMBL/GenBank/DDBJ databases">
        <authorList>
            <consortium name="DOE Joint Genome Institute"/>
            <person name="Ahrendt S."/>
            <person name="Riley R."/>
            <person name="Andreopoulos W."/>
            <person name="Labutti K."/>
            <person name="Pangilinan J."/>
            <person name="Ruiz-Duenas F.J."/>
            <person name="Barrasa J.M."/>
            <person name="Sanchez-Garcia M."/>
            <person name="Camarero S."/>
            <person name="Miyauchi S."/>
            <person name="Serrano A."/>
            <person name="Linde D."/>
            <person name="Babiker R."/>
            <person name="Drula E."/>
            <person name="Ayuso-Fernandez I."/>
            <person name="Pacheco R."/>
            <person name="Padilla G."/>
            <person name="Ferreira P."/>
            <person name="Barriuso J."/>
            <person name="Kellner H."/>
            <person name="Castanera R."/>
            <person name="Alfaro M."/>
            <person name="Ramirez L."/>
            <person name="Pisabarro A.G."/>
            <person name="Kuo A."/>
            <person name="Tritt A."/>
            <person name="Lipzen A."/>
            <person name="He G."/>
            <person name="Yan M."/>
            <person name="Ng V."/>
            <person name="Cullen D."/>
            <person name="Martin F."/>
            <person name="Rosso M.-N."/>
            <person name="Henrissat B."/>
            <person name="Hibbett D."/>
            <person name="Martinez A.T."/>
            <person name="Grigoriev I.V."/>
        </authorList>
    </citation>
    <scope>NUCLEOTIDE SEQUENCE</scope>
    <source>
        <strain evidence="3">MF-IS2</strain>
    </source>
</reference>
<evidence type="ECO:0000256" key="1">
    <source>
        <dbReference type="SAM" id="MobiDB-lite"/>
    </source>
</evidence>
<proteinExistence type="predicted"/>
<dbReference type="PROSITE" id="PS50011">
    <property type="entry name" value="PROTEIN_KINASE_DOM"/>
    <property type="match status" value="1"/>
</dbReference>
<dbReference type="EMBL" id="MU151116">
    <property type="protein sequence ID" value="KAF9449953.1"/>
    <property type="molecule type" value="Genomic_DNA"/>
</dbReference>
<dbReference type="SUPFAM" id="SSF56112">
    <property type="entry name" value="Protein kinase-like (PK-like)"/>
    <property type="match status" value="1"/>
</dbReference>
<evidence type="ECO:0000259" key="2">
    <source>
        <dbReference type="PROSITE" id="PS50011"/>
    </source>
</evidence>
<accession>A0A9P5XFC3</accession>
<dbReference type="Gene3D" id="1.10.510.10">
    <property type="entry name" value="Transferase(Phosphotransferase) domain 1"/>
    <property type="match status" value="1"/>
</dbReference>
<dbReference type="GO" id="GO:0004672">
    <property type="term" value="F:protein kinase activity"/>
    <property type="evidence" value="ECO:0007669"/>
    <property type="project" value="InterPro"/>
</dbReference>
<sequence length="376" mass="41583">MLPKLRRFLSKFKLSKLRKKENPPLPASTTTQEQHTNVAQTPTGALSSSAQGVPSKSTIINTTQAPSMFLKSKPPVPPDSSATQRTAHDAIEISSLSAWILNGEVQRESERAFTGGGKSDIWQGIWKGEKVALKVLRDVRSDDQGVQKHLLRVIRTWSGLDHRNILRCYGFITDIGVHITIVCPWFNNGNVLDYIVRHPDANRIHFLLGAAEGLEYLHSQKVIHQNANHGDQHNILVSDLGEACICDFDLVGIYHGGDNYNTSSSVEATARQVRWLAPEIVGDSREVPTEASDVYSFGMAILELLTGKQPFAEIGRDVAVVSAILSQSARPKRPADPAAQRWLTDGMWVLLERCWLGDPSSRPSMGDIVVNLREIE</sequence>
<feature type="compositionally biased region" description="Polar residues" evidence="1">
    <location>
        <begin position="27"/>
        <end position="55"/>
    </location>
</feature>
<dbReference type="GO" id="GO:0005524">
    <property type="term" value="F:ATP binding"/>
    <property type="evidence" value="ECO:0007669"/>
    <property type="project" value="InterPro"/>
</dbReference>
<dbReference type="Proteomes" id="UP000807342">
    <property type="component" value="Unassembled WGS sequence"/>
</dbReference>
<evidence type="ECO:0000313" key="4">
    <source>
        <dbReference type="Proteomes" id="UP000807342"/>
    </source>
</evidence>
<dbReference type="GO" id="GO:0007165">
    <property type="term" value="P:signal transduction"/>
    <property type="evidence" value="ECO:0007669"/>
    <property type="project" value="TreeGrafter"/>
</dbReference>
<dbReference type="InterPro" id="IPR001245">
    <property type="entry name" value="Ser-Thr/Tyr_kinase_cat_dom"/>
</dbReference>
<keyword evidence="3" id="KW-0418">Kinase</keyword>
<evidence type="ECO:0000313" key="3">
    <source>
        <dbReference type="EMBL" id="KAF9449953.1"/>
    </source>
</evidence>
<dbReference type="OrthoDB" id="122279at2759"/>
<dbReference type="AlphaFoldDB" id="A0A9P5XFC3"/>
<protein>
    <submittedName>
        <fullName evidence="3">Kinase-like protein</fullName>
    </submittedName>
</protein>
<keyword evidence="3" id="KW-0808">Transferase</keyword>
<dbReference type="InterPro" id="IPR050167">
    <property type="entry name" value="Ser_Thr_protein_kinase"/>
</dbReference>
<dbReference type="Pfam" id="PF07714">
    <property type="entry name" value="PK_Tyr_Ser-Thr"/>
    <property type="match status" value="1"/>
</dbReference>
<feature type="region of interest" description="Disordered" evidence="1">
    <location>
        <begin position="16"/>
        <end position="55"/>
    </location>
</feature>
<dbReference type="InterPro" id="IPR000719">
    <property type="entry name" value="Prot_kinase_dom"/>
</dbReference>
<organism evidence="3 4">
    <name type="scientific">Macrolepiota fuliginosa MF-IS2</name>
    <dbReference type="NCBI Taxonomy" id="1400762"/>
    <lineage>
        <taxon>Eukaryota</taxon>
        <taxon>Fungi</taxon>
        <taxon>Dikarya</taxon>
        <taxon>Basidiomycota</taxon>
        <taxon>Agaricomycotina</taxon>
        <taxon>Agaricomycetes</taxon>
        <taxon>Agaricomycetidae</taxon>
        <taxon>Agaricales</taxon>
        <taxon>Agaricineae</taxon>
        <taxon>Agaricaceae</taxon>
        <taxon>Macrolepiota</taxon>
    </lineage>
</organism>
<gene>
    <name evidence="3" type="ORF">P691DRAFT_811410</name>
</gene>
<dbReference type="GO" id="GO:0005737">
    <property type="term" value="C:cytoplasm"/>
    <property type="evidence" value="ECO:0007669"/>
    <property type="project" value="TreeGrafter"/>
</dbReference>
<name>A0A9P5XFC3_9AGAR</name>